<evidence type="ECO:0000256" key="4">
    <source>
        <dbReference type="ARBA" id="ARBA00022792"/>
    </source>
</evidence>
<feature type="compositionally biased region" description="Basic and acidic residues" evidence="8">
    <location>
        <begin position="223"/>
        <end position="232"/>
    </location>
</feature>
<proteinExistence type="inferred from homology"/>
<keyword evidence="7" id="KW-0472">Membrane</keyword>
<keyword evidence="6" id="KW-0496">Mitochondrion</keyword>
<name>A0A0D2MCV9_9CHLO</name>
<evidence type="ECO:0008006" key="11">
    <source>
        <dbReference type="Google" id="ProtNLM"/>
    </source>
</evidence>
<evidence type="ECO:0000256" key="6">
    <source>
        <dbReference type="ARBA" id="ARBA00023128"/>
    </source>
</evidence>
<dbReference type="GeneID" id="25739801"/>
<feature type="region of interest" description="Disordered" evidence="8">
    <location>
        <begin position="316"/>
        <end position="344"/>
    </location>
</feature>
<dbReference type="KEGG" id="mng:MNEG_6925"/>
<dbReference type="PANTHER" id="PTHR15415">
    <property type="entry name" value="MITOFILIN"/>
    <property type="match status" value="1"/>
</dbReference>
<dbReference type="STRING" id="145388.A0A0D2MCV9"/>
<keyword evidence="5" id="KW-1133">Transmembrane helix</keyword>
<dbReference type="Proteomes" id="UP000054498">
    <property type="component" value="Unassembled WGS sequence"/>
</dbReference>
<dbReference type="GO" id="GO:0042407">
    <property type="term" value="P:cristae formation"/>
    <property type="evidence" value="ECO:0007669"/>
    <property type="project" value="TreeGrafter"/>
</dbReference>
<evidence type="ECO:0000256" key="7">
    <source>
        <dbReference type="ARBA" id="ARBA00023136"/>
    </source>
</evidence>
<dbReference type="OrthoDB" id="10261039at2759"/>
<keyword evidence="3" id="KW-0812">Transmembrane</keyword>
<evidence type="ECO:0000313" key="10">
    <source>
        <dbReference type="Proteomes" id="UP000054498"/>
    </source>
</evidence>
<dbReference type="GO" id="GO:0061617">
    <property type="term" value="C:MICOS complex"/>
    <property type="evidence" value="ECO:0007669"/>
    <property type="project" value="TreeGrafter"/>
</dbReference>
<keyword evidence="10" id="KW-1185">Reference proteome</keyword>
<dbReference type="PANTHER" id="PTHR15415:SF7">
    <property type="entry name" value="MICOS COMPLEX SUBUNIT MIC60"/>
    <property type="match status" value="1"/>
</dbReference>
<comment type="similarity">
    <text evidence="2">Belongs to the MICOS complex subunit Mic60 family.</text>
</comment>
<evidence type="ECO:0000256" key="8">
    <source>
        <dbReference type="SAM" id="MobiDB-lite"/>
    </source>
</evidence>
<feature type="compositionally biased region" description="Low complexity" evidence="8">
    <location>
        <begin position="199"/>
        <end position="222"/>
    </location>
</feature>
<dbReference type="EMBL" id="KK101396">
    <property type="protein sequence ID" value="KIZ01040.1"/>
    <property type="molecule type" value="Genomic_DNA"/>
</dbReference>
<feature type="region of interest" description="Disordered" evidence="8">
    <location>
        <begin position="123"/>
        <end position="249"/>
    </location>
</feature>
<evidence type="ECO:0000313" key="9">
    <source>
        <dbReference type="EMBL" id="KIZ01040.1"/>
    </source>
</evidence>
<sequence>MRRGVQQIVGPQARRLAAALTEGQANATGISKARAASTAAKPPAAATSAAPQPPAAANAVTNGGSSGGGGGGGGSGGGSAGVLLFGVIAGAGGFYAYDREKTPLENAAALKARAAALPERLSSMLNGRGGSSDGGDKPPQDAGPAGALQHRDSDDFVALPSGAQPGHDNDGAGNEDAAARRLEDDSLSAAADEFPGSVPPAASESTPPAAPGATATAASDADAGGKEERGSETEGAVAPADGGEVPGVQIDAAPIEELLREVYAGTAAAGGAVSFAASAAAGAATSAAEEAAHAAAAAVAAAMDAAAAAAAAAAPAGDAPGGEAQGQRRSAGPTAREAGSEAAAAARAWLPKSMGGEEQELTPSALLAAASAAGYGPKDDWSAAAAQLRQATVDADAMTLVLQGLLQKQQQLEAALAQERAARAETGSEAERQAQALSHKFKALLAQQQRTHDDIRAAAVHAAEERVAADAARHQTAERLERSKSLDAVRDQVNTLGIALARRSEEAQAASTAHKAALGALALARALEEGAPLKPELGALEAAGIIDPVVSAVASSLPSSASAAGNRGFAATRLPAFGQLEQRFEKVAKLTRQLSYFPPNSGGGPLSYAVAGAAATLKVDVGHDGGLGVDSHIAELS</sequence>
<dbReference type="InterPro" id="IPR019133">
    <property type="entry name" value="MIC60"/>
</dbReference>
<dbReference type="AlphaFoldDB" id="A0A0D2MCV9"/>
<evidence type="ECO:0000256" key="1">
    <source>
        <dbReference type="ARBA" id="ARBA00004273"/>
    </source>
</evidence>
<feature type="compositionally biased region" description="Low complexity" evidence="8">
    <location>
        <begin position="335"/>
        <end position="344"/>
    </location>
</feature>
<accession>A0A0D2MCV9</accession>
<evidence type="ECO:0000256" key="2">
    <source>
        <dbReference type="ARBA" id="ARBA00010877"/>
    </source>
</evidence>
<dbReference type="Pfam" id="PF09731">
    <property type="entry name" value="Mitofilin"/>
    <property type="match status" value="1"/>
</dbReference>
<feature type="region of interest" description="Disordered" evidence="8">
    <location>
        <begin position="33"/>
        <end position="75"/>
    </location>
</feature>
<evidence type="ECO:0000256" key="5">
    <source>
        <dbReference type="ARBA" id="ARBA00022989"/>
    </source>
</evidence>
<feature type="compositionally biased region" description="Low complexity" evidence="8">
    <location>
        <begin position="33"/>
        <end position="59"/>
    </location>
</feature>
<evidence type="ECO:0000256" key="3">
    <source>
        <dbReference type="ARBA" id="ARBA00022692"/>
    </source>
</evidence>
<dbReference type="RefSeq" id="XP_013900059.1">
    <property type="nucleotide sequence ID" value="XM_014044605.1"/>
</dbReference>
<organism evidence="9 10">
    <name type="scientific">Monoraphidium neglectum</name>
    <dbReference type="NCBI Taxonomy" id="145388"/>
    <lineage>
        <taxon>Eukaryota</taxon>
        <taxon>Viridiplantae</taxon>
        <taxon>Chlorophyta</taxon>
        <taxon>core chlorophytes</taxon>
        <taxon>Chlorophyceae</taxon>
        <taxon>CS clade</taxon>
        <taxon>Sphaeropleales</taxon>
        <taxon>Selenastraceae</taxon>
        <taxon>Monoraphidium</taxon>
    </lineage>
</organism>
<reference evidence="9 10" key="1">
    <citation type="journal article" date="2013" name="BMC Genomics">
        <title>Reconstruction of the lipid metabolism for the microalga Monoraphidium neglectum from its genome sequence reveals characteristics suitable for biofuel production.</title>
        <authorList>
            <person name="Bogen C."/>
            <person name="Al-Dilaimi A."/>
            <person name="Albersmeier A."/>
            <person name="Wichmann J."/>
            <person name="Grundmann M."/>
            <person name="Rupp O."/>
            <person name="Lauersen K.J."/>
            <person name="Blifernez-Klassen O."/>
            <person name="Kalinowski J."/>
            <person name="Goesmann A."/>
            <person name="Mussgnug J.H."/>
            <person name="Kruse O."/>
        </authorList>
    </citation>
    <scope>NUCLEOTIDE SEQUENCE [LARGE SCALE GENOMIC DNA]</scope>
    <source>
        <strain evidence="9 10">SAG 48.87</strain>
    </source>
</reference>
<feature type="compositionally biased region" description="Gly residues" evidence="8">
    <location>
        <begin position="64"/>
        <end position="75"/>
    </location>
</feature>
<gene>
    <name evidence="9" type="ORF">MNEG_6925</name>
</gene>
<protein>
    <recommendedName>
        <fullName evidence="11">Mitofilin</fullName>
    </recommendedName>
</protein>
<comment type="subcellular location">
    <subcellularLocation>
        <location evidence="1">Mitochondrion inner membrane</location>
    </subcellularLocation>
</comment>
<keyword evidence="4" id="KW-0999">Mitochondrion inner membrane</keyword>